<feature type="transmembrane region" description="Helical" evidence="6">
    <location>
        <begin position="12"/>
        <end position="32"/>
    </location>
</feature>
<evidence type="ECO:0000256" key="6">
    <source>
        <dbReference type="SAM" id="Phobius"/>
    </source>
</evidence>
<comment type="caution">
    <text evidence="8">The sequence shown here is derived from an EMBL/GenBank/DDBJ whole genome shotgun (WGS) entry which is preliminary data.</text>
</comment>
<dbReference type="InterPro" id="IPR036259">
    <property type="entry name" value="MFS_trans_sf"/>
</dbReference>
<keyword evidence="4 6" id="KW-0472">Membrane</keyword>
<dbReference type="AlphaFoldDB" id="A0A8H4LGH5"/>
<comment type="subcellular location">
    <subcellularLocation>
        <location evidence="1">Membrane</location>
        <topology evidence="1">Multi-pass membrane protein</topology>
    </subcellularLocation>
</comment>
<sequence length="156" mass="16989">MCPRGHLPVFVFGRAVVGFATAGIISGAFAIIIRITPLRKRPTYAGIGAATEAVAALTAPLIGGILTDRLSWRWCFFIELLLVVSALAIVFFCFDSSKEKKSIMPRAKEVPRQLDLAGTLLFVPAFAALILALQWGELNTTGQTGVFWFPWVLSFC</sequence>
<gene>
    <name evidence="8" type="ORF">FALBO_5446</name>
</gene>
<evidence type="ECO:0000256" key="3">
    <source>
        <dbReference type="ARBA" id="ARBA00022989"/>
    </source>
</evidence>
<dbReference type="OrthoDB" id="10021397at2759"/>
<dbReference type="SUPFAM" id="SSF103473">
    <property type="entry name" value="MFS general substrate transporter"/>
    <property type="match status" value="1"/>
</dbReference>
<dbReference type="GO" id="GO:0005886">
    <property type="term" value="C:plasma membrane"/>
    <property type="evidence" value="ECO:0007669"/>
    <property type="project" value="TreeGrafter"/>
</dbReference>
<dbReference type="Pfam" id="PF07690">
    <property type="entry name" value="MFS_1"/>
    <property type="match status" value="1"/>
</dbReference>
<feature type="transmembrane region" description="Helical" evidence="6">
    <location>
        <begin position="114"/>
        <end position="135"/>
    </location>
</feature>
<feature type="domain" description="Major facilitator superfamily (MFS) profile" evidence="7">
    <location>
        <begin position="1"/>
        <end position="156"/>
    </location>
</feature>
<dbReference type="EMBL" id="JAADYS010000706">
    <property type="protein sequence ID" value="KAF4467678.1"/>
    <property type="molecule type" value="Genomic_DNA"/>
</dbReference>
<reference evidence="8 9" key="1">
    <citation type="submission" date="2020-01" db="EMBL/GenBank/DDBJ databases">
        <title>Identification and distribution of gene clusters putatively required for synthesis of sphingolipid metabolism inhibitors in phylogenetically diverse species of the filamentous fungus Fusarium.</title>
        <authorList>
            <person name="Kim H.-S."/>
            <person name="Busman M."/>
            <person name="Brown D.W."/>
            <person name="Divon H."/>
            <person name="Uhlig S."/>
            <person name="Proctor R.H."/>
        </authorList>
    </citation>
    <scope>NUCLEOTIDE SEQUENCE [LARGE SCALE GENOMIC DNA]</scope>
    <source>
        <strain evidence="8 9">NRRL 20459</strain>
    </source>
</reference>
<dbReference type="PANTHER" id="PTHR23501:SF198">
    <property type="entry name" value="AZOLE RESISTANCE PROTEIN 1-RELATED"/>
    <property type="match status" value="1"/>
</dbReference>
<keyword evidence="2 6" id="KW-0812">Transmembrane</keyword>
<dbReference type="PANTHER" id="PTHR23501">
    <property type="entry name" value="MAJOR FACILITATOR SUPERFAMILY"/>
    <property type="match status" value="1"/>
</dbReference>
<keyword evidence="9" id="KW-1185">Reference proteome</keyword>
<proteinExistence type="predicted"/>
<dbReference type="Proteomes" id="UP000554235">
    <property type="component" value="Unassembled WGS sequence"/>
</dbReference>
<organism evidence="8 9">
    <name type="scientific">Fusarium albosuccineum</name>
    <dbReference type="NCBI Taxonomy" id="1237068"/>
    <lineage>
        <taxon>Eukaryota</taxon>
        <taxon>Fungi</taxon>
        <taxon>Dikarya</taxon>
        <taxon>Ascomycota</taxon>
        <taxon>Pezizomycotina</taxon>
        <taxon>Sordariomycetes</taxon>
        <taxon>Hypocreomycetidae</taxon>
        <taxon>Hypocreales</taxon>
        <taxon>Nectriaceae</taxon>
        <taxon>Fusarium</taxon>
        <taxon>Fusarium decemcellulare species complex</taxon>
    </lineage>
</organism>
<keyword evidence="5" id="KW-0325">Glycoprotein</keyword>
<evidence type="ECO:0000259" key="7">
    <source>
        <dbReference type="PROSITE" id="PS50850"/>
    </source>
</evidence>
<dbReference type="InterPro" id="IPR020846">
    <property type="entry name" value="MFS_dom"/>
</dbReference>
<dbReference type="GO" id="GO:0022857">
    <property type="term" value="F:transmembrane transporter activity"/>
    <property type="evidence" value="ECO:0007669"/>
    <property type="project" value="InterPro"/>
</dbReference>
<accession>A0A8H4LGH5</accession>
<evidence type="ECO:0000256" key="4">
    <source>
        <dbReference type="ARBA" id="ARBA00023136"/>
    </source>
</evidence>
<evidence type="ECO:0000313" key="8">
    <source>
        <dbReference type="EMBL" id="KAF4467678.1"/>
    </source>
</evidence>
<dbReference type="PROSITE" id="PS50850">
    <property type="entry name" value="MFS"/>
    <property type="match status" value="1"/>
</dbReference>
<evidence type="ECO:0000256" key="1">
    <source>
        <dbReference type="ARBA" id="ARBA00004141"/>
    </source>
</evidence>
<evidence type="ECO:0000256" key="2">
    <source>
        <dbReference type="ARBA" id="ARBA00022692"/>
    </source>
</evidence>
<evidence type="ECO:0000256" key="5">
    <source>
        <dbReference type="ARBA" id="ARBA00023180"/>
    </source>
</evidence>
<dbReference type="InterPro" id="IPR011701">
    <property type="entry name" value="MFS"/>
</dbReference>
<feature type="transmembrane region" description="Helical" evidence="6">
    <location>
        <begin position="44"/>
        <end position="65"/>
    </location>
</feature>
<dbReference type="Gene3D" id="1.20.1250.20">
    <property type="entry name" value="MFS general substrate transporter like domains"/>
    <property type="match status" value="1"/>
</dbReference>
<protein>
    <submittedName>
        <fullName evidence="8">MFS general substrate transporter</fullName>
    </submittedName>
</protein>
<evidence type="ECO:0000313" key="9">
    <source>
        <dbReference type="Proteomes" id="UP000554235"/>
    </source>
</evidence>
<keyword evidence="3 6" id="KW-1133">Transmembrane helix</keyword>
<feature type="transmembrane region" description="Helical" evidence="6">
    <location>
        <begin position="71"/>
        <end position="94"/>
    </location>
</feature>
<name>A0A8H4LGH5_9HYPO</name>